<keyword evidence="9" id="KW-0718">Serine biosynthesis</keyword>
<evidence type="ECO:0000256" key="3">
    <source>
        <dbReference type="ARBA" id="ARBA00009184"/>
    </source>
</evidence>
<organism evidence="14 15">
    <name type="scientific">Nocardiopsis rhodophaea</name>
    <dbReference type="NCBI Taxonomy" id="280238"/>
    <lineage>
        <taxon>Bacteria</taxon>
        <taxon>Bacillati</taxon>
        <taxon>Actinomycetota</taxon>
        <taxon>Actinomycetes</taxon>
        <taxon>Streptosporangiales</taxon>
        <taxon>Nocardiopsidaceae</taxon>
        <taxon>Nocardiopsis</taxon>
    </lineage>
</organism>
<evidence type="ECO:0000256" key="8">
    <source>
        <dbReference type="ARBA" id="ARBA00022842"/>
    </source>
</evidence>
<accession>A0ABN2SYJ7</accession>
<dbReference type="SFLD" id="SFLDG01137">
    <property type="entry name" value="C1.6.1:_Phosphoserine_Phosphat"/>
    <property type="match status" value="1"/>
</dbReference>
<evidence type="ECO:0000256" key="11">
    <source>
        <dbReference type="ARBA" id="ARBA00048138"/>
    </source>
</evidence>
<evidence type="ECO:0000256" key="4">
    <source>
        <dbReference type="ARBA" id="ARBA00012640"/>
    </source>
</evidence>
<evidence type="ECO:0000256" key="7">
    <source>
        <dbReference type="ARBA" id="ARBA00022801"/>
    </source>
</evidence>
<keyword evidence="5" id="KW-0028">Amino-acid biosynthesis</keyword>
<comment type="catalytic activity">
    <reaction evidence="12">
        <text>O-phospho-D-serine + H2O = D-serine + phosphate</text>
        <dbReference type="Rhea" id="RHEA:24873"/>
        <dbReference type="ChEBI" id="CHEBI:15377"/>
        <dbReference type="ChEBI" id="CHEBI:35247"/>
        <dbReference type="ChEBI" id="CHEBI:43474"/>
        <dbReference type="ChEBI" id="CHEBI:58680"/>
        <dbReference type="EC" id="3.1.3.3"/>
    </reaction>
</comment>
<dbReference type="EMBL" id="BAAAPC010000008">
    <property type="protein sequence ID" value="GAA1994856.1"/>
    <property type="molecule type" value="Genomic_DNA"/>
</dbReference>
<dbReference type="NCBIfam" id="TIGR00338">
    <property type="entry name" value="serB"/>
    <property type="match status" value="1"/>
</dbReference>
<evidence type="ECO:0000256" key="2">
    <source>
        <dbReference type="ARBA" id="ARBA00005135"/>
    </source>
</evidence>
<evidence type="ECO:0000256" key="6">
    <source>
        <dbReference type="ARBA" id="ARBA00022723"/>
    </source>
</evidence>
<evidence type="ECO:0000313" key="14">
    <source>
        <dbReference type="EMBL" id="GAA1994856.1"/>
    </source>
</evidence>
<dbReference type="PANTHER" id="PTHR43344:SF2">
    <property type="entry name" value="PHOSPHOSERINE PHOSPHATASE"/>
    <property type="match status" value="1"/>
</dbReference>
<keyword evidence="8" id="KW-0460">Magnesium</keyword>
<dbReference type="Pfam" id="PF13740">
    <property type="entry name" value="ACT_6"/>
    <property type="match status" value="1"/>
</dbReference>
<reference evidence="14 15" key="1">
    <citation type="journal article" date="2019" name="Int. J. Syst. Evol. Microbiol.">
        <title>The Global Catalogue of Microorganisms (GCM) 10K type strain sequencing project: providing services to taxonomists for standard genome sequencing and annotation.</title>
        <authorList>
            <consortium name="The Broad Institute Genomics Platform"/>
            <consortium name="The Broad Institute Genome Sequencing Center for Infectious Disease"/>
            <person name="Wu L."/>
            <person name="Ma J."/>
        </authorList>
    </citation>
    <scope>NUCLEOTIDE SEQUENCE [LARGE SCALE GENOMIC DNA]</scope>
    <source>
        <strain evidence="14 15">JCM 15313</strain>
    </source>
</reference>
<dbReference type="Proteomes" id="UP001501585">
    <property type="component" value="Unassembled WGS sequence"/>
</dbReference>
<keyword evidence="7" id="KW-0378">Hydrolase</keyword>
<gene>
    <name evidence="14" type="primary">serB</name>
    <name evidence="14" type="ORF">GCM10009799_21260</name>
</gene>
<dbReference type="InterPro" id="IPR049148">
    <property type="entry name" value="PSP_ACT"/>
</dbReference>
<dbReference type="SFLD" id="SFLDS00003">
    <property type="entry name" value="Haloacid_Dehalogenase"/>
    <property type="match status" value="1"/>
</dbReference>
<dbReference type="CDD" id="cd04871">
    <property type="entry name" value="ACT_PSP_2"/>
    <property type="match status" value="1"/>
</dbReference>
<feature type="domain" description="Phosphoserine phosphatase ACT" evidence="13">
    <location>
        <begin position="129"/>
        <end position="199"/>
    </location>
</feature>
<dbReference type="InterPro" id="IPR036412">
    <property type="entry name" value="HAD-like_sf"/>
</dbReference>
<sequence length="437" mass="46711">MNYGNMFTPRPYTPMNWPSTVVDAMNDDSTLLVTVTGRDRPGVSARLLSTLSVFPVTLSDLEQVVIGGRLVLGALLSVDDTVAPGVSKARLFEELRSAVEKTAIDLDMDVEFSKGNARVSASSEGRLHVTVLADPLRPGALGAIASCVARAGSNIDRIERLSSYPVTSIELDISGTDLDRLRGDLAMEAATQSIDVAVQRSGLHRRAKHLVVMDVDSTLIQGEVIELLAAHAGCAEEVARVTEEAMRGNLDFEESLRRRVALLKGLDASAIDAVREELVLTPGARTLIRTLKRLDYECAIVSGGFTQITDALVERLGIDYSAANTLEIVDGKLTGDLVGPIIDREGKAQALRHFAKEADVSLMQTVAIGDGANDLDMLRTAGLGVAFNAKPVVQEQAHTSVNFPYLDAIVFLLGVSREEIEAADLAVGDSGDSTESD</sequence>
<dbReference type="Gene3D" id="3.40.50.1000">
    <property type="entry name" value="HAD superfamily/HAD-like"/>
    <property type="match status" value="1"/>
</dbReference>
<dbReference type="Pfam" id="PF21086">
    <property type="entry name" value="ACT_PSP_2"/>
    <property type="match status" value="1"/>
</dbReference>
<dbReference type="InterPro" id="IPR050582">
    <property type="entry name" value="HAD-like_SerB"/>
</dbReference>
<dbReference type="Pfam" id="PF12710">
    <property type="entry name" value="HAD"/>
    <property type="match status" value="1"/>
</dbReference>
<dbReference type="SUPFAM" id="SSF55021">
    <property type="entry name" value="ACT-like"/>
    <property type="match status" value="1"/>
</dbReference>
<dbReference type="CDD" id="cd07500">
    <property type="entry name" value="HAD_PSP"/>
    <property type="match status" value="1"/>
</dbReference>
<proteinExistence type="inferred from homology"/>
<evidence type="ECO:0000259" key="13">
    <source>
        <dbReference type="Pfam" id="PF21086"/>
    </source>
</evidence>
<evidence type="ECO:0000256" key="5">
    <source>
        <dbReference type="ARBA" id="ARBA00022605"/>
    </source>
</evidence>
<dbReference type="InterPro" id="IPR004469">
    <property type="entry name" value="PSP"/>
</dbReference>
<keyword evidence="15" id="KW-1185">Reference proteome</keyword>
<protein>
    <recommendedName>
        <fullName evidence="4">phosphoserine phosphatase</fullName>
        <ecNumber evidence="4">3.1.3.3</ecNumber>
    </recommendedName>
    <alternativeName>
        <fullName evidence="10">O-phosphoserine phosphohydrolase</fullName>
    </alternativeName>
</protein>
<dbReference type="EC" id="3.1.3.3" evidence="4"/>
<evidence type="ECO:0000256" key="9">
    <source>
        <dbReference type="ARBA" id="ARBA00023299"/>
    </source>
</evidence>
<keyword evidence="6" id="KW-0479">Metal-binding</keyword>
<comment type="similarity">
    <text evidence="3">Belongs to the HAD-like hydrolase superfamily. SerB family.</text>
</comment>
<dbReference type="SFLD" id="SFLDG01136">
    <property type="entry name" value="C1.6:_Phosphoserine_Phosphatas"/>
    <property type="match status" value="1"/>
</dbReference>
<name>A0ABN2SYJ7_9ACTN</name>
<comment type="catalytic activity">
    <reaction evidence="11">
        <text>O-phospho-L-serine + H2O = L-serine + phosphate</text>
        <dbReference type="Rhea" id="RHEA:21208"/>
        <dbReference type="ChEBI" id="CHEBI:15377"/>
        <dbReference type="ChEBI" id="CHEBI:33384"/>
        <dbReference type="ChEBI" id="CHEBI:43474"/>
        <dbReference type="ChEBI" id="CHEBI:57524"/>
        <dbReference type="EC" id="3.1.3.3"/>
    </reaction>
</comment>
<comment type="pathway">
    <text evidence="2">Amino-acid biosynthesis; L-serine biosynthesis; L-serine from 3-phospho-D-glycerate: step 3/3.</text>
</comment>
<dbReference type="SFLD" id="SFLDF00029">
    <property type="entry name" value="phosphoserine_phosphatase"/>
    <property type="match status" value="1"/>
</dbReference>
<dbReference type="InterPro" id="IPR023214">
    <property type="entry name" value="HAD_sf"/>
</dbReference>
<evidence type="ECO:0000256" key="1">
    <source>
        <dbReference type="ARBA" id="ARBA00001946"/>
    </source>
</evidence>
<dbReference type="PANTHER" id="PTHR43344">
    <property type="entry name" value="PHOSPHOSERINE PHOSPHATASE"/>
    <property type="match status" value="1"/>
</dbReference>
<dbReference type="SUPFAM" id="SSF56784">
    <property type="entry name" value="HAD-like"/>
    <property type="match status" value="1"/>
</dbReference>
<evidence type="ECO:0000256" key="10">
    <source>
        <dbReference type="ARBA" id="ARBA00031693"/>
    </source>
</evidence>
<evidence type="ECO:0000313" key="15">
    <source>
        <dbReference type="Proteomes" id="UP001501585"/>
    </source>
</evidence>
<dbReference type="InterPro" id="IPR045865">
    <property type="entry name" value="ACT-like_dom_sf"/>
</dbReference>
<dbReference type="Gene3D" id="3.30.70.260">
    <property type="match status" value="2"/>
</dbReference>
<evidence type="ECO:0000256" key="12">
    <source>
        <dbReference type="ARBA" id="ARBA00048523"/>
    </source>
</evidence>
<comment type="cofactor">
    <cofactor evidence="1">
        <name>Mg(2+)</name>
        <dbReference type="ChEBI" id="CHEBI:18420"/>
    </cofactor>
</comment>
<comment type="caution">
    <text evidence="14">The sequence shown here is derived from an EMBL/GenBank/DDBJ whole genome shotgun (WGS) entry which is preliminary data.</text>
</comment>
<dbReference type="NCBIfam" id="TIGR01488">
    <property type="entry name" value="HAD-SF-IB"/>
    <property type="match status" value="1"/>
</dbReference>